<dbReference type="InterPro" id="IPR021251">
    <property type="entry name" value="DUF2793"/>
</dbReference>
<proteinExistence type="predicted"/>
<name>A0A073IWI8_9RHOB</name>
<protein>
    <submittedName>
        <fullName evidence="1">Uncharacterized protein</fullName>
    </submittedName>
</protein>
<dbReference type="RefSeq" id="WP_051694650.1">
    <property type="nucleotide sequence ID" value="NZ_CP054603.1"/>
</dbReference>
<reference evidence="1 2" key="1">
    <citation type="submission" date="2014-01" db="EMBL/GenBank/DDBJ databases">
        <title>Sulfitobacter sp. H3 (MCCC 1A00686) Genome Sequencing.</title>
        <authorList>
            <person name="Lai Q."/>
            <person name="Hong Z."/>
        </authorList>
    </citation>
    <scope>NUCLEOTIDE SEQUENCE [LARGE SCALE GENOMIC DNA]</scope>
    <source>
        <strain evidence="1 2">H3</strain>
    </source>
</reference>
<dbReference type="Pfam" id="PF10983">
    <property type="entry name" value="DUF2793"/>
    <property type="match status" value="1"/>
</dbReference>
<gene>
    <name evidence="1" type="ORF">SUH3_08235</name>
</gene>
<sequence length="312" mass="32039">MPDTVSAVLSLPYIQPNQAQKHVTHNTALRVLDGITQLAVIPRDLDSPPVAEVGARYIVGAGASGDWVGQAGAVAIREEGGWSFVAPLPGWLAFFTGEGVAVVYDAMLGWDTLTGGPDLEAETLGLNTSADASNRLAVAAGATLLTHDGTGHQLKINKATDTDTASLVFQSGFTGHAEMGLAGSADFSVKVSADGSTWAEALRVDAATAVPHIPQGLLVNGTISGTAVQSGVHDTTAGRLMGTGAFGLGQSGPTSTVTLATAMASGFFNFPGTDPDSPGGTGGVVIVARYSSQWINQLVFAANQTFMWLRWT</sequence>
<keyword evidence="2" id="KW-1185">Reference proteome</keyword>
<accession>A0A073IWI8</accession>
<dbReference type="Proteomes" id="UP000027746">
    <property type="component" value="Unassembled WGS sequence"/>
</dbReference>
<evidence type="ECO:0000313" key="1">
    <source>
        <dbReference type="EMBL" id="KEJ94114.1"/>
    </source>
</evidence>
<dbReference type="OrthoDB" id="564699at2"/>
<comment type="caution">
    <text evidence="1">The sequence shown here is derived from an EMBL/GenBank/DDBJ whole genome shotgun (WGS) entry which is preliminary data.</text>
</comment>
<dbReference type="GeneID" id="68872131"/>
<dbReference type="EMBL" id="JAMD01000018">
    <property type="protein sequence ID" value="KEJ94114.1"/>
    <property type="molecule type" value="Genomic_DNA"/>
</dbReference>
<organism evidence="1 2">
    <name type="scientific">Pseudosulfitobacter pseudonitzschiae</name>
    <dbReference type="NCBI Taxonomy" id="1402135"/>
    <lineage>
        <taxon>Bacteria</taxon>
        <taxon>Pseudomonadati</taxon>
        <taxon>Pseudomonadota</taxon>
        <taxon>Alphaproteobacteria</taxon>
        <taxon>Rhodobacterales</taxon>
        <taxon>Roseobacteraceae</taxon>
        <taxon>Pseudosulfitobacter</taxon>
    </lineage>
</organism>
<evidence type="ECO:0000313" key="2">
    <source>
        <dbReference type="Proteomes" id="UP000027746"/>
    </source>
</evidence>
<dbReference type="AlphaFoldDB" id="A0A073IWI8"/>